<reference evidence="2" key="1">
    <citation type="submission" date="2017-06" db="EMBL/GenBank/DDBJ databases">
        <authorList>
            <person name="Varghese N."/>
            <person name="Submissions S."/>
        </authorList>
    </citation>
    <scope>NUCLEOTIDE SEQUENCE [LARGE SCALE GENOMIC DNA]</scope>
    <source>
        <strain evidence="2">LNB2</strain>
    </source>
</reference>
<gene>
    <name evidence="1" type="ORF">SAMN06295912_11263</name>
</gene>
<dbReference type="Proteomes" id="UP000198281">
    <property type="component" value="Unassembled WGS sequence"/>
</dbReference>
<dbReference type="AlphaFoldDB" id="A0A239GHR1"/>
<sequence length="78" mass="8634">MPKMSDREKLADLAAKSRKIAEEMETTRQRMRERYSAIVAALPVEAYSEREFREAIGLLVKLDAAAAIAALKAAAPRS</sequence>
<name>A0A239GHR1_9SPHN</name>
<organism evidence="1 2">
    <name type="scientific">Edaphosphingomonas laterariae</name>
    <dbReference type="NCBI Taxonomy" id="861865"/>
    <lineage>
        <taxon>Bacteria</taxon>
        <taxon>Pseudomonadati</taxon>
        <taxon>Pseudomonadota</taxon>
        <taxon>Alphaproteobacteria</taxon>
        <taxon>Sphingomonadales</taxon>
        <taxon>Rhizorhabdaceae</taxon>
        <taxon>Edaphosphingomonas</taxon>
    </lineage>
</organism>
<keyword evidence="2" id="KW-1185">Reference proteome</keyword>
<evidence type="ECO:0000313" key="2">
    <source>
        <dbReference type="Proteomes" id="UP000198281"/>
    </source>
</evidence>
<protein>
    <submittedName>
        <fullName evidence="1">Uncharacterized protein</fullName>
    </submittedName>
</protein>
<dbReference type="EMBL" id="FZOS01000012">
    <property type="protein sequence ID" value="SNS68302.1"/>
    <property type="molecule type" value="Genomic_DNA"/>
</dbReference>
<evidence type="ECO:0000313" key="1">
    <source>
        <dbReference type="EMBL" id="SNS68302.1"/>
    </source>
</evidence>
<proteinExistence type="predicted"/>
<accession>A0A239GHR1</accession>
<dbReference type="RefSeq" id="WP_089219893.1">
    <property type="nucleotide sequence ID" value="NZ_FZOS01000012.1"/>
</dbReference>